<evidence type="ECO:0000313" key="1">
    <source>
        <dbReference type="EMBL" id="RTH05005.1"/>
    </source>
</evidence>
<protein>
    <submittedName>
        <fullName evidence="1">Uncharacterized protein</fullName>
    </submittedName>
</protein>
<dbReference type="RefSeq" id="WP_126177803.1">
    <property type="nucleotide sequence ID" value="NZ_PELN01000103.1"/>
</dbReference>
<name>A0A430RC97_THESC</name>
<evidence type="ECO:0000313" key="2">
    <source>
        <dbReference type="Proteomes" id="UP000286910"/>
    </source>
</evidence>
<dbReference type="EMBL" id="PELR01000093">
    <property type="protein sequence ID" value="RTH05005.1"/>
    <property type="molecule type" value="Genomic_DNA"/>
</dbReference>
<gene>
    <name evidence="1" type="ORF">CSW45_04145</name>
</gene>
<sequence length="167" mass="18870">MAAYWQRTGDPLGDFVRLTFLVEEALERLGADRDGTLGEKLKAVETFLAAQDSGLYRGLWELVRIRNQVIHARTPVPEEVLNQGSWLVSRLLLLLEKQGYYDSAELSQILGALKSLPPPPAFQQVVIEPAEAQAPPHPEAKRPLEIPRRGFALRPLLRVVREAWWGR</sequence>
<proteinExistence type="predicted"/>
<dbReference type="Proteomes" id="UP000286910">
    <property type="component" value="Unassembled WGS sequence"/>
</dbReference>
<comment type="caution">
    <text evidence="1">The sequence shown here is derived from an EMBL/GenBank/DDBJ whole genome shotgun (WGS) entry which is preliminary data.</text>
</comment>
<reference evidence="1 2" key="1">
    <citation type="journal article" date="2019" name="Extremophiles">
        <title>Biogeography of thermophiles and predominance of Thermus scotoductus in domestic water heaters.</title>
        <authorList>
            <person name="Wilpiszeski R.L."/>
            <person name="Zhang Z."/>
            <person name="House C.H."/>
        </authorList>
    </citation>
    <scope>NUCLEOTIDE SEQUENCE [LARGE SCALE GENOMIC DNA]</scope>
    <source>
        <strain evidence="1 2">32_S32</strain>
    </source>
</reference>
<accession>A0A430RC97</accession>
<dbReference type="AlphaFoldDB" id="A0A430RC97"/>
<organism evidence="1 2">
    <name type="scientific">Thermus scotoductus</name>
    <dbReference type="NCBI Taxonomy" id="37636"/>
    <lineage>
        <taxon>Bacteria</taxon>
        <taxon>Thermotogati</taxon>
        <taxon>Deinococcota</taxon>
        <taxon>Deinococci</taxon>
        <taxon>Thermales</taxon>
        <taxon>Thermaceae</taxon>
        <taxon>Thermus</taxon>
    </lineage>
</organism>